<dbReference type="OrthoDB" id="7996345at2"/>
<accession>A0A2T5UR05</accession>
<reference evidence="1 2" key="1">
    <citation type="submission" date="2018-04" db="EMBL/GenBank/DDBJ databases">
        <title>Genomic Encyclopedia of Archaeal and Bacterial Type Strains, Phase II (KMG-II): from individual species to whole genera.</title>
        <authorList>
            <person name="Goeker M."/>
        </authorList>
    </citation>
    <scope>NUCLEOTIDE SEQUENCE [LARGE SCALE GENOMIC DNA]</scope>
    <source>
        <strain evidence="1 2">DSM 23382</strain>
    </source>
</reference>
<comment type="caution">
    <text evidence="1">The sequence shown here is derived from an EMBL/GenBank/DDBJ whole genome shotgun (WGS) entry which is preliminary data.</text>
</comment>
<organism evidence="1 2">
    <name type="scientific">Breoghania corrubedonensis</name>
    <dbReference type="NCBI Taxonomy" id="665038"/>
    <lineage>
        <taxon>Bacteria</taxon>
        <taxon>Pseudomonadati</taxon>
        <taxon>Pseudomonadota</taxon>
        <taxon>Alphaproteobacteria</taxon>
        <taxon>Hyphomicrobiales</taxon>
        <taxon>Stappiaceae</taxon>
        <taxon>Breoghania</taxon>
    </lineage>
</organism>
<sequence length="126" mass="12875">MDMKTEKARNLAYLLSEANGSRSRDVVTIASGEGVLEAGTVLGQVTATETYVVSPDAETAGKEGAETASAILGYGVDATAADVEAVVTSADAEVKAPMLIYHASVDSAAKVRAKQTQLGSAGIKTR</sequence>
<keyword evidence="2" id="KW-1185">Reference proteome</keyword>
<dbReference type="EMBL" id="QAYG01000015">
    <property type="protein sequence ID" value="PTW53913.1"/>
    <property type="molecule type" value="Genomic_DNA"/>
</dbReference>
<proteinExistence type="predicted"/>
<dbReference type="Proteomes" id="UP000244081">
    <property type="component" value="Unassembled WGS sequence"/>
</dbReference>
<dbReference type="RefSeq" id="WP_107992046.1">
    <property type="nucleotide sequence ID" value="NZ_QAYG01000015.1"/>
</dbReference>
<dbReference type="Pfam" id="PF02924">
    <property type="entry name" value="HDPD"/>
    <property type="match status" value="1"/>
</dbReference>
<gene>
    <name evidence="1" type="ORF">C8N35_11533</name>
</gene>
<evidence type="ECO:0000313" key="1">
    <source>
        <dbReference type="EMBL" id="PTW53913.1"/>
    </source>
</evidence>
<dbReference type="InterPro" id="IPR004195">
    <property type="entry name" value="Head_decoration_D"/>
</dbReference>
<dbReference type="AlphaFoldDB" id="A0A2T5UR05"/>
<protein>
    <submittedName>
        <fullName evidence="1">Bacteriophage lambda head decoration protein D</fullName>
    </submittedName>
</protein>
<evidence type="ECO:0000313" key="2">
    <source>
        <dbReference type="Proteomes" id="UP000244081"/>
    </source>
</evidence>
<name>A0A2T5UR05_9HYPH</name>